<dbReference type="RefSeq" id="WP_106645672.1">
    <property type="nucleotide sequence ID" value="NZ_BMGO01000001.1"/>
</dbReference>
<name>A0A2K9AYK9_9GAMM</name>
<sequence length="377" mass="42416">MNIMKLILLAISICFSITTNAKPNDQAINKSLLEWQQEVEQSNFSGNVLAILNGQLIYSKSFGLANREKKIPFNENTVFDIGSITKQFTATAIMKLVEEGKLSLGDTLDAHFENVPNDKKNITLHHLLTHTSGFTHGFGLYDVVEKYGLINEAFDSKLVAKPGDKYHYSNVGYSLLAIIIEKETNKSWEEYIDEKILQPAGLNKTGYKLVKRNESNLAVNYGRDPNAFQRLFGITAASESVGHSLQHQYNEPGPRWYMEGAGGFLSTIGDMSKWYLALGSEKILSQKSWKTIFTPYITENEDKTSYYGYGWAIGTNEAGHKRISHDGSNGYTLADFKFFPDKKVFIFMATNNRDDMPNELINKLELIILDEVVTKGS</sequence>
<dbReference type="Gene3D" id="3.40.710.10">
    <property type="entry name" value="DD-peptidase/beta-lactamase superfamily"/>
    <property type="match status" value="1"/>
</dbReference>
<keyword evidence="2" id="KW-1185">Reference proteome</keyword>
<dbReference type="InterPro" id="IPR050491">
    <property type="entry name" value="AmpC-like"/>
</dbReference>
<dbReference type="KEGG" id="kpd:CW740_00250"/>
<dbReference type="InterPro" id="IPR001466">
    <property type="entry name" value="Beta-lactam-related"/>
</dbReference>
<dbReference type="SUPFAM" id="SSF56601">
    <property type="entry name" value="beta-lactamase/transpeptidase-like"/>
    <property type="match status" value="1"/>
</dbReference>
<evidence type="ECO:0000313" key="1">
    <source>
        <dbReference type="EMBL" id="AUD77748.1"/>
    </source>
</evidence>
<gene>
    <name evidence="1" type="ORF">CW740_00250</name>
</gene>
<dbReference type="AlphaFoldDB" id="A0A2K9AYK9"/>
<dbReference type="Proteomes" id="UP000232693">
    <property type="component" value="Chromosome"/>
</dbReference>
<dbReference type="GO" id="GO:0016787">
    <property type="term" value="F:hydrolase activity"/>
    <property type="evidence" value="ECO:0007669"/>
    <property type="project" value="UniProtKB-KW"/>
</dbReference>
<dbReference type="PANTHER" id="PTHR46825:SF9">
    <property type="entry name" value="BETA-LACTAMASE-RELATED DOMAIN-CONTAINING PROTEIN"/>
    <property type="match status" value="1"/>
</dbReference>
<keyword evidence="1" id="KW-0378">Hydrolase</keyword>
<dbReference type="InterPro" id="IPR012338">
    <property type="entry name" value="Beta-lactam/transpept-like"/>
</dbReference>
<dbReference type="OrthoDB" id="119951at2"/>
<reference evidence="1 2" key="1">
    <citation type="submission" date="2017-12" db="EMBL/GenBank/DDBJ databases">
        <title>Kangiella profundi FT102 completed genome.</title>
        <authorList>
            <person name="Xu J."/>
            <person name="Wang J."/>
            <person name="Lu Y."/>
        </authorList>
    </citation>
    <scope>NUCLEOTIDE SEQUENCE [LARGE SCALE GENOMIC DNA]</scope>
    <source>
        <strain evidence="1 2">FT102</strain>
    </source>
</reference>
<protein>
    <submittedName>
        <fullName evidence="1">Serine hydrolase</fullName>
    </submittedName>
</protein>
<dbReference type="EMBL" id="CP025120">
    <property type="protein sequence ID" value="AUD77748.1"/>
    <property type="molecule type" value="Genomic_DNA"/>
</dbReference>
<accession>A0A2K9AYK9</accession>
<proteinExistence type="predicted"/>
<dbReference type="Pfam" id="PF00144">
    <property type="entry name" value="Beta-lactamase"/>
    <property type="match status" value="1"/>
</dbReference>
<dbReference type="PANTHER" id="PTHR46825">
    <property type="entry name" value="D-ALANYL-D-ALANINE-CARBOXYPEPTIDASE/ENDOPEPTIDASE AMPH"/>
    <property type="match status" value="1"/>
</dbReference>
<evidence type="ECO:0000313" key="2">
    <source>
        <dbReference type="Proteomes" id="UP000232693"/>
    </source>
</evidence>
<organism evidence="1 2">
    <name type="scientific">Kangiella profundi</name>
    <dbReference type="NCBI Taxonomy" id="1561924"/>
    <lineage>
        <taxon>Bacteria</taxon>
        <taxon>Pseudomonadati</taxon>
        <taxon>Pseudomonadota</taxon>
        <taxon>Gammaproteobacteria</taxon>
        <taxon>Kangiellales</taxon>
        <taxon>Kangiellaceae</taxon>
        <taxon>Kangiella</taxon>
    </lineage>
</organism>